<dbReference type="InterPro" id="IPR011639">
    <property type="entry name" value="MethylTrfase_TaqI-like_dom"/>
</dbReference>
<name>A0A2A3YV61_BREAU</name>
<evidence type="ECO:0000256" key="4">
    <source>
        <dbReference type="ARBA" id="ARBA00022691"/>
    </source>
</evidence>
<dbReference type="Proteomes" id="UP000218620">
    <property type="component" value="Unassembled WGS sequence"/>
</dbReference>
<reference evidence="7 8" key="1">
    <citation type="journal article" date="2017" name="Elife">
        <title>Extensive horizontal gene transfer in cheese-associated bacteria.</title>
        <authorList>
            <person name="Bonham K.S."/>
            <person name="Wolfe B.E."/>
            <person name="Dutton R.J."/>
        </authorList>
    </citation>
    <scope>NUCLEOTIDE SEQUENCE [LARGE SCALE GENOMIC DNA]</scope>
    <source>
        <strain evidence="7 8">962_8</strain>
    </source>
</reference>
<dbReference type="InterPro" id="IPR029063">
    <property type="entry name" value="SAM-dependent_MTases_sf"/>
</dbReference>
<evidence type="ECO:0000313" key="7">
    <source>
        <dbReference type="EMBL" id="PCC43158.1"/>
    </source>
</evidence>
<keyword evidence="4" id="KW-0949">S-adenosyl-L-methionine</keyword>
<dbReference type="SUPFAM" id="SSF53335">
    <property type="entry name" value="S-adenosyl-L-methionine-dependent methyltransferases"/>
    <property type="match status" value="1"/>
</dbReference>
<accession>A0A2A3YV61</accession>
<sequence length="1583" mass="176747">MDELTVVQDFVSDDYFTSDSTKESFKAKALELRKEWEQEATDAEAEGRTLSTPLNAWSGARQQLQSQLISLNERLGDGMSAKDEDIDSVLAFDRALLDFLGYSDGYDLTTGRNHDDTDATYLEVRGTATTEDSVPLLIVLASPVDDVAGLLDKDAPTLLQPIVQTAPGSAEKLETTRSVARYLSKRFVEDNPPGFALVLAGSSMLLTSSDRWQEGRYLAIDLGLLFERNDTKRGGAVDQFLACTSARALAPSAEGTTWFAGVLEDSVKHTEKVSEDLREAVQKSIEIIANEVVLRRRQERLEPLPADRAQVLAKQALRFLYRILFLLFAEASPELKVVPVGTIEYEAGYGLDRLRDLALIDIPNRGDGTHLYQSLNVLFTQIQSGHNDLRVSEDVSSDDDSSEGLVFHPLEADLFSKSATSHIDEMGLGNIALQQVLQKLLLSKETAKKARGFISYAELGINQLGRVYEGLMSYTGFFAETDLYEVAPNGDAGKGSWVVPTNRAEHIDAKDFVREFDEGSGEDKPVIHTRGNFVFRLSGRDRQQSASYYTPEVLTRFTVSQALAELLTEDMCAEDTLRLTVCEPALGSGAFALEAVKQLATEYLRRRQDEMGDRIDPASYQQELQKTKAYIALHNVYGVDLNATAVELAEISLWLDTMVAGLSAPWFGLRLRRGNSLIGARRSVYSRSAVKDKSWLKSTAQKVARGERDPQSIYQFLLPAEGWGAAADAKEGKALAPEAVSRLKDWRKTVRVKLSDTKINPQIGRLVGLSRQSDVLWSIALKRLSIAEAEARRTINVWGLDEVDTGTTITRAEIEAKLADPNGAYQRLRRVMDAWCALWFWPLTETEIEPPSIDEWIDACEMLLGKTGDLRKSSQDAGQASMFDVDNWAELNEYESNQRAISGASAHVETVLEKHPWLKVTEQIAKQHGFFHWDLDFATVFDRGGFDLQLGNPPWVRPDWNEADILGDFDVAFALESKMPVDRWNRLKDEALSGEANFRAYIEQASYNAGNRAYLSDASTYPIIAGLRTDLYRCFMEQTWSHQRSDGVVGLIHPETHFTDDKAQGLRRETYARLRRHWQFINELQLFEIHNLVAYGVHVYSGWTSMPSFKMASSLYHPDTVERSLVHNGDGTEPGLKDLDGNWDLRPHSSRILTIGEPQLEAWRLALGNDESPPIETSMVYAVNSSASEVLKKLSHATRVSELGPMFSQGWNETTDFKNGRFIKEWGEPETWDDVILQGPSFHVGMPFYKQPNSTMKNNRDWSEADLEALPGDAVPVTSYKPIRDGRYDQFYTHWTLPNGDRVAARDYYRVSWRNMAANTGERTLIPAVIPPGTAHIHGVTSLGLPERSQDDLMLVAGVLSSLLSDFSIRVAPKSTISGDSVSRLAVDSSFTLRGQIESRVLLLNALSDGYADLWNSLAELTSDGQAWTGGYGYPDSVPMDVLDYEWSEDSPLRLAADRRQAQVEIDALVALMLGVTADELCSIYRTQFPVLFKYDTQRDHYDQNGRLVPAEVLKAWQKLGDAADEDDLSATNPQGFEYTYVPPFRTLDREADMRTAYAEFEQRMAERGVAESGSTNSQGAAS</sequence>
<dbReference type="Gene3D" id="3.40.50.150">
    <property type="entry name" value="Vaccinia Virus protein VP39"/>
    <property type="match status" value="2"/>
</dbReference>
<dbReference type="GO" id="GO:0032259">
    <property type="term" value="P:methylation"/>
    <property type="evidence" value="ECO:0007669"/>
    <property type="project" value="UniProtKB-KW"/>
</dbReference>
<dbReference type="GO" id="GO:0006304">
    <property type="term" value="P:DNA modification"/>
    <property type="evidence" value="ECO:0007669"/>
    <property type="project" value="InterPro"/>
</dbReference>
<dbReference type="InterPro" id="IPR050953">
    <property type="entry name" value="N4_N6_ade-DNA_methylase"/>
</dbReference>
<dbReference type="RefSeq" id="WP_096177794.1">
    <property type="nucleotide sequence ID" value="NZ_NRGQ01000007.1"/>
</dbReference>
<dbReference type="EC" id="2.1.1.72" evidence="1"/>
<organism evidence="7 8">
    <name type="scientific">Brevibacterium aurantiacum</name>
    <dbReference type="NCBI Taxonomy" id="273384"/>
    <lineage>
        <taxon>Bacteria</taxon>
        <taxon>Bacillati</taxon>
        <taxon>Actinomycetota</taxon>
        <taxon>Actinomycetes</taxon>
        <taxon>Micrococcales</taxon>
        <taxon>Brevibacteriaceae</taxon>
        <taxon>Brevibacterium</taxon>
    </lineage>
</organism>
<evidence type="ECO:0000256" key="1">
    <source>
        <dbReference type="ARBA" id="ARBA00011900"/>
    </source>
</evidence>
<gene>
    <name evidence="7" type="ORF">CIK65_07615</name>
</gene>
<evidence type="ECO:0000256" key="3">
    <source>
        <dbReference type="ARBA" id="ARBA00022679"/>
    </source>
</evidence>
<feature type="domain" description="Type II methyltransferase M.TaqI-like" evidence="6">
    <location>
        <begin position="634"/>
        <end position="960"/>
    </location>
</feature>
<dbReference type="Pfam" id="PF07669">
    <property type="entry name" value="Eco57I"/>
    <property type="match status" value="1"/>
</dbReference>
<comment type="catalytic activity">
    <reaction evidence="5">
        <text>a 2'-deoxyadenosine in DNA + S-adenosyl-L-methionine = an N(6)-methyl-2'-deoxyadenosine in DNA + S-adenosyl-L-homocysteine + H(+)</text>
        <dbReference type="Rhea" id="RHEA:15197"/>
        <dbReference type="Rhea" id="RHEA-COMP:12418"/>
        <dbReference type="Rhea" id="RHEA-COMP:12419"/>
        <dbReference type="ChEBI" id="CHEBI:15378"/>
        <dbReference type="ChEBI" id="CHEBI:57856"/>
        <dbReference type="ChEBI" id="CHEBI:59789"/>
        <dbReference type="ChEBI" id="CHEBI:90615"/>
        <dbReference type="ChEBI" id="CHEBI:90616"/>
        <dbReference type="EC" id="2.1.1.72"/>
    </reaction>
</comment>
<dbReference type="PANTHER" id="PTHR33841">
    <property type="entry name" value="DNA METHYLTRANSFERASE YEEA-RELATED"/>
    <property type="match status" value="1"/>
</dbReference>
<protein>
    <recommendedName>
        <fullName evidence="1">site-specific DNA-methyltransferase (adenine-specific)</fullName>
        <ecNumber evidence="1">2.1.1.72</ecNumber>
    </recommendedName>
</protein>
<comment type="caution">
    <text evidence="7">The sequence shown here is derived from an EMBL/GenBank/DDBJ whole genome shotgun (WGS) entry which is preliminary data.</text>
</comment>
<keyword evidence="2" id="KW-0489">Methyltransferase</keyword>
<evidence type="ECO:0000313" key="8">
    <source>
        <dbReference type="Proteomes" id="UP000218620"/>
    </source>
</evidence>
<evidence type="ECO:0000256" key="5">
    <source>
        <dbReference type="ARBA" id="ARBA00047942"/>
    </source>
</evidence>
<evidence type="ECO:0000256" key="2">
    <source>
        <dbReference type="ARBA" id="ARBA00022603"/>
    </source>
</evidence>
<proteinExistence type="predicted"/>
<keyword evidence="3" id="KW-0808">Transferase</keyword>
<dbReference type="GO" id="GO:0009007">
    <property type="term" value="F:site-specific DNA-methyltransferase (adenine-specific) activity"/>
    <property type="evidence" value="ECO:0007669"/>
    <property type="project" value="UniProtKB-EC"/>
</dbReference>
<dbReference type="EMBL" id="NRGQ01000007">
    <property type="protein sequence ID" value="PCC43158.1"/>
    <property type="molecule type" value="Genomic_DNA"/>
</dbReference>
<evidence type="ECO:0000259" key="6">
    <source>
        <dbReference type="Pfam" id="PF07669"/>
    </source>
</evidence>
<dbReference type="PANTHER" id="PTHR33841:SF1">
    <property type="entry name" value="DNA METHYLTRANSFERASE A"/>
    <property type="match status" value="1"/>
</dbReference>